<sequence length="292" mass="33541">MAGSYTPNINTIYGVRSTSLPTTSHPSADSIKEELTNIQTWLISSSSCKPSIEAICDGLLKLSRLYECMHEFISLLGSTQNEKWVEELMDRLVRFLDACDIIRDTMSRYKEHARDLQCASRRRKGDSSIGSSIARYSSFRKTVKKDVKRLIASLNQSMVAKSQDHHHHEVVMIKMVFEVTNSVFESLLMPFVMTNSQTPKTNKWSMVVSKLIQRTRVVCEEHHYQQSNGIEGLNVMLRDQCIKVGRFSCWWNDASMWEVLEAQIERIEDGLECVFRSLIRTRASLLNIVSDY</sequence>
<dbReference type="EMBL" id="CM042031">
    <property type="protein sequence ID" value="KAI3784534.1"/>
    <property type="molecule type" value="Genomic_DNA"/>
</dbReference>
<dbReference type="Proteomes" id="UP001056120">
    <property type="component" value="Linkage Group LG14"/>
</dbReference>
<reference evidence="1 2" key="2">
    <citation type="journal article" date="2022" name="Mol. Ecol. Resour.">
        <title>The genomes of chicory, endive, great burdock and yacon provide insights into Asteraceae paleo-polyploidization history and plant inulin production.</title>
        <authorList>
            <person name="Fan W."/>
            <person name="Wang S."/>
            <person name="Wang H."/>
            <person name="Wang A."/>
            <person name="Jiang F."/>
            <person name="Liu H."/>
            <person name="Zhao H."/>
            <person name="Xu D."/>
            <person name="Zhang Y."/>
        </authorList>
    </citation>
    <scope>NUCLEOTIDE SEQUENCE [LARGE SCALE GENOMIC DNA]</scope>
    <source>
        <strain evidence="2">cv. Yunnan</strain>
        <tissue evidence="1">Leaves</tissue>
    </source>
</reference>
<organism evidence="1 2">
    <name type="scientific">Smallanthus sonchifolius</name>
    <dbReference type="NCBI Taxonomy" id="185202"/>
    <lineage>
        <taxon>Eukaryota</taxon>
        <taxon>Viridiplantae</taxon>
        <taxon>Streptophyta</taxon>
        <taxon>Embryophyta</taxon>
        <taxon>Tracheophyta</taxon>
        <taxon>Spermatophyta</taxon>
        <taxon>Magnoliopsida</taxon>
        <taxon>eudicotyledons</taxon>
        <taxon>Gunneridae</taxon>
        <taxon>Pentapetalae</taxon>
        <taxon>asterids</taxon>
        <taxon>campanulids</taxon>
        <taxon>Asterales</taxon>
        <taxon>Asteraceae</taxon>
        <taxon>Asteroideae</taxon>
        <taxon>Heliantheae alliance</taxon>
        <taxon>Millerieae</taxon>
        <taxon>Smallanthus</taxon>
    </lineage>
</organism>
<evidence type="ECO:0000313" key="2">
    <source>
        <dbReference type="Proteomes" id="UP001056120"/>
    </source>
</evidence>
<reference evidence="2" key="1">
    <citation type="journal article" date="2022" name="Mol. Ecol. Resour.">
        <title>The genomes of chicory, endive, great burdock and yacon provide insights into Asteraceae palaeo-polyploidization history and plant inulin production.</title>
        <authorList>
            <person name="Fan W."/>
            <person name="Wang S."/>
            <person name="Wang H."/>
            <person name="Wang A."/>
            <person name="Jiang F."/>
            <person name="Liu H."/>
            <person name="Zhao H."/>
            <person name="Xu D."/>
            <person name="Zhang Y."/>
        </authorList>
    </citation>
    <scope>NUCLEOTIDE SEQUENCE [LARGE SCALE GENOMIC DNA]</scope>
    <source>
        <strain evidence="2">cv. Yunnan</strain>
    </source>
</reference>
<accession>A0ACB9GM56</accession>
<keyword evidence="2" id="KW-1185">Reference proteome</keyword>
<name>A0ACB9GM56_9ASTR</name>
<comment type="caution">
    <text evidence="1">The sequence shown here is derived from an EMBL/GenBank/DDBJ whole genome shotgun (WGS) entry which is preliminary data.</text>
</comment>
<evidence type="ECO:0000313" key="1">
    <source>
        <dbReference type="EMBL" id="KAI3784534.1"/>
    </source>
</evidence>
<gene>
    <name evidence="1" type="ORF">L1987_43633</name>
</gene>
<protein>
    <submittedName>
        <fullName evidence="1">Uncharacterized protein</fullName>
    </submittedName>
</protein>
<proteinExistence type="predicted"/>